<organism evidence="1 2">
    <name type="scientific">Trichoderma ghanense</name>
    <dbReference type="NCBI Taxonomy" id="65468"/>
    <lineage>
        <taxon>Eukaryota</taxon>
        <taxon>Fungi</taxon>
        <taxon>Dikarya</taxon>
        <taxon>Ascomycota</taxon>
        <taxon>Pezizomycotina</taxon>
        <taxon>Sordariomycetes</taxon>
        <taxon>Hypocreomycetidae</taxon>
        <taxon>Hypocreales</taxon>
        <taxon>Hypocreaceae</taxon>
        <taxon>Trichoderma</taxon>
    </lineage>
</organism>
<dbReference type="PANTHER" id="PTHR38797">
    <property type="entry name" value="NUCLEAR PORE COMPLEX PROTEIN NUP85-RELATED"/>
    <property type="match status" value="1"/>
</dbReference>
<reference evidence="1 2" key="1">
    <citation type="submission" date="2018-01" db="EMBL/GenBank/DDBJ databases">
        <title>Genome characterization of the sugarcane-associated fungus Trichoderma ghanense CCMA-1212 and their application in lignocelulose bioconversion.</title>
        <authorList>
            <person name="Steindorff A.S."/>
            <person name="Mendes T.D."/>
            <person name="Vilela E.S.D."/>
            <person name="Rodrigues D.S."/>
            <person name="Formighieri E.F."/>
            <person name="Melo I.S."/>
            <person name="Favaro L.C.L."/>
        </authorList>
    </citation>
    <scope>NUCLEOTIDE SEQUENCE [LARGE SCALE GENOMIC DNA]</scope>
    <source>
        <strain evidence="1 2">CCMA-1212</strain>
    </source>
</reference>
<name>A0ABY2HHI7_9HYPO</name>
<evidence type="ECO:0000313" key="1">
    <source>
        <dbReference type="EMBL" id="TFB07761.1"/>
    </source>
</evidence>
<proteinExistence type="predicted"/>
<accession>A0ABY2HHI7</accession>
<protein>
    <submittedName>
        <fullName evidence="1">Uncharacterized protein</fullName>
    </submittedName>
</protein>
<dbReference type="PANTHER" id="PTHR38797:SF4">
    <property type="entry name" value="NUCLEAR PORE COMPLEX PROTEIN NUP85"/>
    <property type="match status" value="1"/>
</dbReference>
<sequence>MATPPIDVASLVTKANFSPETEAKLTPLLDAAINKSSSSSTDVEAAAAAAIDEACPRDKDAESFLWSLWNLLISISKRVPLDDERIDSLVGIVTALKAKQGDAVEIWGSAHSLWSDLPLFGAVMREAWNGNPDFNGSPEEAAAKVAPWLSLNSFAARLLAASAQSWTNFALWELRDGLEEPPSNDEARDTHLTAASEWIVQAGRVLYDEVRKDVQLGERDARALGPGSLLEGGGSGFNRQRWTFWNKRLRELSAEASAETKARTEQALEVMDSLEA</sequence>
<comment type="caution">
    <text evidence="1">The sequence shown here is derived from an EMBL/GenBank/DDBJ whole genome shotgun (WGS) entry which is preliminary data.</text>
</comment>
<dbReference type="InterPro" id="IPR022085">
    <property type="entry name" value="OpdG"/>
</dbReference>
<evidence type="ECO:0000313" key="2">
    <source>
        <dbReference type="Proteomes" id="UP001642720"/>
    </source>
</evidence>
<keyword evidence="2" id="KW-1185">Reference proteome</keyword>
<gene>
    <name evidence="1" type="ORF">CCMA1212_000704</name>
</gene>
<dbReference type="EMBL" id="PPTA01000001">
    <property type="protein sequence ID" value="TFB07761.1"/>
    <property type="molecule type" value="Genomic_DNA"/>
</dbReference>
<dbReference type="RefSeq" id="XP_073563962.1">
    <property type="nucleotide sequence ID" value="XM_073698164.1"/>
</dbReference>
<dbReference type="GeneID" id="300572614"/>
<dbReference type="Proteomes" id="UP001642720">
    <property type="component" value="Unassembled WGS sequence"/>
</dbReference>
<dbReference type="InterPro" id="IPR053204">
    <property type="entry name" value="Oxopyrrolidines_Biosynth-assoc"/>
</dbReference>
<dbReference type="Pfam" id="PF12311">
    <property type="entry name" value="DUF3632"/>
    <property type="match status" value="1"/>
</dbReference>